<sequence length="157" mass="17722">MVTVAFVCLGNICRSPMAEAVFAEHVRREGLEDVIKVDSFGTSAFHVGNKPDKRTISTCDKNGTPIQHRAQQIYPHHFTKFDYILGMDRENLGNLKCMAPKNSTATIDLFGSYRTSNDLNRIIDDPYYGGQNGFDITYDQVTDFSKGLLEDIRKNHL</sequence>
<feature type="domain" description="Phosphotyrosine protein phosphatase I" evidence="9">
    <location>
        <begin position="2"/>
        <end position="151"/>
    </location>
</feature>
<dbReference type="InterPro" id="IPR023485">
    <property type="entry name" value="Ptyr_pPase"/>
</dbReference>
<dbReference type="GO" id="GO:0003993">
    <property type="term" value="F:acid phosphatase activity"/>
    <property type="evidence" value="ECO:0007669"/>
    <property type="project" value="UniProtKB-EC"/>
</dbReference>
<dbReference type="PANTHER" id="PTHR11717">
    <property type="entry name" value="LOW MOLECULAR WEIGHT PROTEIN TYROSINE PHOSPHATASE"/>
    <property type="match status" value="1"/>
</dbReference>
<evidence type="ECO:0000256" key="8">
    <source>
        <dbReference type="PIRSR" id="PIRSR617867-1"/>
    </source>
</evidence>
<comment type="caution">
    <text evidence="10">The sequence shown here is derived from an EMBL/GenBank/DDBJ whole genome shotgun (WGS) entry which is preliminary data.</text>
</comment>
<dbReference type="CDD" id="cd16343">
    <property type="entry name" value="LMWPTP"/>
    <property type="match status" value="1"/>
</dbReference>
<dbReference type="STRING" id="45607.A0A2T0FMG6"/>
<comment type="similarity">
    <text evidence="3">Belongs to the low molecular weight phosphotyrosine protein phosphatase family.</text>
</comment>
<dbReference type="OrthoDB" id="3388at2759"/>
<evidence type="ECO:0000256" key="5">
    <source>
        <dbReference type="ARBA" id="ARBA00022801"/>
    </source>
</evidence>
<dbReference type="InterPro" id="IPR050438">
    <property type="entry name" value="LMW_PTPase"/>
</dbReference>
<dbReference type="SMART" id="SM00226">
    <property type="entry name" value="LMWPc"/>
    <property type="match status" value="1"/>
</dbReference>
<dbReference type="FunFam" id="3.40.50.2300:FF:000105">
    <property type="entry name" value="Low molecular weight phosphotyrosine protein"/>
    <property type="match status" value="1"/>
</dbReference>
<comment type="catalytic activity">
    <reaction evidence="1">
        <text>a phosphate monoester + H2O = an alcohol + phosphate</text>
        <dbReference type="Rhea" id="RHEA:15017"/>
        <dbReference type="ChEBI" id="CHEBI:15377"/>
        <dbReference type="ChEBI" id="CHEBI:30879"/>
        <dbReference type="ChEBI" id="CHEBI:43474"/>
        <dbReference type="ChEBI" id="CHEBI:67140"/>
        <dbReference type="EC" id="3.1.3.2"/>
    </reaction>
</comment>
<evidence type="ECO:0000313" key="10">
    <source>
        <dbReference type="EMBL" id="PRT56182.1"/>
    </source>
</evidence>
<dbReference type="EMBL" id="NDIQ01000022">
    <property type="protein sequence ID" value="PRT56182.1"/>
    <property type="molecule type" value="Genomic_DNA"/>
</dbReference>
<feature type="active site" description="Proton donor" evidence="8">
    <location>
        <position position="125"/>
    </location>
</feature>
<evidence type="ECO:0000313" key="11">
    <source>
        <dbReference type="Proteomes" id="UP000238350"/>
    </source>
</evidence>
<feature type="active site" description="Nucleophile" evidence="8">
    <location>
        <position position="8"/>
    </location>
</feature>
<organism evidence="10 11">
    <name type="scientific">Wickerhamiella sorbophila</name>
    <dbReference type="NCBI Taxonomy" id="45607"/>
    <lineage>
        <taxon>Eukaryota</taxon>
        <taxon>Fungi</taxon>
        <taxon>Dikarya</taxon>
        <taxon>Ascomycota</taxon>
        <taxon>Saccharomycotina</taxon>
        <taxon>Dipodascomycetes</taxon>
        <taxon>Dipodascales</taxon>
        <taxon>Trichomonascaceae</taxon>
        <taxon>Wickerhamiella</taxon>
    </lineage>
</organism>
<dbReference type="PRINTS" id="PR00719">
    <property type="entry name" value="LMWPTPASE"/>
</dbReference>
<keyword evidence="5" id="KW-0378">Hydrolase</keyword>
<evidence type="ECO:0000256" key="1">
    <source>
        <dbReference type="ARBA" id="ARBA00000032"/>
    </source>
</evidence>
<evidence type="ECO:0000256" key="3">
    <source>
        <dbReference type="ARBA" id="ARBA00011063"/>
    </source>
</evidence>
<dbReference type="PANTHER" id="PTHR11717:SF7">
    <property type="entry name" value="LOW MOLECULAR WEIGHT PHOSPHOTYROSINE PROTEIN PHOSPHATASE"/>
    <property type="match status" value="1"/>
</dbReference>
<dbReference type="InterPro" id="IPR017867">
    <property type="entry name" value="Tyr_phospatase_low_mol_wt"/>
</dbReference>
<protein>
    <submittedName>
        <fullName evidence="10">Low molecular weight phosphotyrosine protein phosphatase</fullName>
    </submittedName>
</protein>
<dbReference type="GO" id="GO:0005737">
    <property type="term" value="C:cytoplasm"/>
    <property type="evidence" value="ECO:0007669"/>
    <property type="project" value="UniProtKB-SubCell"/>
</dbReference>
<evidence type="ECO:0000256" key="4">
    <source>
        <dbReference type="ARBA" id="ARBA00022490"/>
    </source>
</evidence>
<reference evidence="10 11" key="1">
    <citation type="submission" date="2017-04" db="EMBL/GenBank/DDBJ databases">
        <title>Genome sequencing of [Candida] sorbophila.</title>
        <authorList>
            <person name="Ahn J.O."/>
        </authorList>
    </citation>
    <scope>NUCLEOTIDE SEQUENCE [LARGE SCALE GENOMIC DNA]</scope>
    <source>
        <strain evidence="10 11">DS02</strain>
    </source>
</reference>
<comment type="subcellular location">
    <subcellularLocation>
        <location evidence="2">Cytoplasm</location>
    </subcellularLocation>
</comment>
<keyword evidence="6" id="KW-0904">Protein phosphatase</keyword>
<dbReference type="GO" id="GO:0004725">
    <property type="term" value="F:protein tyrosine phosphatase activity"/>
    <property type="evidence" value="ECO:0007669"/>
    <property type="project" value="UniProtKB-EC"/>
</dbReference>
<dbReference type="AlphaFoldDB" id="A0A2T0FMG6"/>
<evidence type="ECO:0000256" key="2">
    <source>
        <dbReference type="ARBA" id="ARBA00004496"/>
    </source>
</evidence>
<dbReference type="SUPFAM" id="SSF52788">
    <property type="entry name" value="Phosphotyrosine protein phosphatases I"/>
    <property type="match status" value="1"/>
</dbReference>
<proteinExistence type="inferred from homology"/>
<accession>A0A2T0FMG6</accession>
<keyword evidence="11" id="KW-1185">Reference proteome</keyword>
<evidence type="ECO:0000256" key="7">
    <source>
        <dbReference type="ARBA" id="ARBA00051722"/>
    </source>
</evidence>
<gene>
    <name evidence="10" type="ORF">B9G98_03802</name>
</gene>
<dbReference type="Proteomes" id="UP000238350">
    <property type="component" value="Unassembled WGS sequence"/>
</dbReference>
<dbReference type="GeneID" id="36517550"/>
<dbReference type="RefSeq" id="XP_024666127.1">
    <property type="nucleotide sequence ID" value="XM_024810359.1"/>
</dbReference>
<evidence type="ECO:0000259" key="9">
    <source>
        <dbReference type="SMART" id="SM00226"/>
    </source>
</evidence>
<keyword evidence="4" id="KW-0963">Cytoplasm</keyword>
<dbReference type="Pfam" id="PF01451">
    <property type="entry name" value="LMWPc"/>
    <property type="match status" value="1"/>
</dbReference>
<feature type="active site" evidence="8">
    <location>
        <position position="14"/>
    </location>
</feature>
<evidence type="ECO:0000256" key="6">
    <source>
        <dbReference type="ARBA" id="ARBA00022912"/>
    </source>
</evidence>
<dbReference type="Gene3D" id="3.40.50.2300">
    <property type="match status" value="1"/>
</dbReference>
<comment type="catalytic activity">
    <reaction evidence="7">
        <text>O-phospho-L-tyrosyl-[protein] + H2O = L-tyrosyl-[protein] + phosphate</text>
        <dbReference type="Rhea" id="RHEA:10684"/>
        <dbReference type="Rhea" id="RHEA-COMP:10136"/>
        <dbReference type="Rhea" id="RHEA-COMP:20101"/>
        <dbReference type="ChEBI" id="CHEBI:15377"/>
        <dbReference type="ChEBI" id="CHEBI:43474"/>
        <dbReference type="ChEBI" id="CHEBI:46858"/>
        <dbReference type="ChEBI" id="CHEBI:61978"/>
        <dbReference type="EC" id="3.1.3.48"/>
    </reaction>
</comment>
<dbReference type="InterPro" id="IPR036196">
    <property type="entry name" value="Ptyr_pPase_sf"/>
</dbReference>
<name>A0A2T0FMG6_9ASCO</name>